<dbReference type="GO" id="GO:0005509">
    <property type="term" value="F:calcium ion binding"/>
    <property type="evidence" value="ECO:0007669"/>
    <property type="project" value="InterPro"/>
</dbReference>
<dbReference type="SUPFAM" id="SSF49313">
    <property type="entry name" value="Cadherin-like"/>
    <property type="match status" value="1"/>
</dbReference>
<keyword evidence="4" id="KW-0325">Glycoprotein</keyword>
<dbReference type="Proteomes" id="UP000664096">
    <property type="component" value="Unassembled WGS sequence"/>
</dbReference>
<protein>
    <submittedName>
        <fullName evidence="7">Tandem-95 repeat protein</fullName>
    </submittedName>
</protein>
<dbReference type="InterPro" id="IPR028994">
    <property type="entry name" value="Integrin_alpha_N"/>
</dbReference>
<accession>A0A939EJT5</accession>
<evidence type="ECO:0000256" key="3">
    <source>
        <dbReference type="ARBA" id="ARBA00022801"/>
    </source>
</evidence>
<dbReference type="Pfam" id="PF17803">
    <property type="entry name" value="Cadherin_4"/>
    <property type="match status" value="1"/>
</dbReference>
<name>A0A939EJT5_9HYPH</name>
<dbReference type="InterPro" id="IPR013519">
    <property type="entry name" value="Int_alpha_beta-p"/>
</dbReference>
<reference evidence="7" key="1">
    <citation type="submission" date="2020-12" db="EMBL/GenBank/DDBJ databases">
        <title>Oil enriched cultivation method for isolating marine PHA-producing bacteria.</title>
        <authorList>
            <person name="Zheng W."/>
            <person name="Yu S."/>
            <person name="Huang Y."/>
        </authorList>
    </citation>
    <scope>NUCLEOTIDE SEQUENCE</scope>
    <source>
        <strain evidence="7">SY-2-12</strain>
    </source>
</reference>
<evidence type="ECO:0000313" key="7">
    <source>
        <dbReference type="EMBL" id="MBN9672984.1"/>
    </source>
</evidence>
<dbReference type="InterPro" id="IPR013517">
    <property type="entry name" value="FG-GAP"/>
</dbReference>
<dbReference type="SUPFAM" id="SSF51120">
    <property type="entry name" value="beta-Roll"/>
    <property type="match status" value="1"/>
</dbReference>
<dbReference type="Gene3D" id="2.60.40.2810">
    <property type="match status" value="3"/>
</dbReference>
<gene>
    <name evidence="7" type="ORF">JF539_21695</name>
</gene>
<dbReference type="InterPro" id="IPR040853">
    <property type="entry name" value="RapA2_cadherin-like"/>
</dbReference>
<dbReference type="SUPFAM" id="SSF69318">
    <property type="entry name" value="Integrin alpha N-terminal domain"/>
    <property type="match status" value="1"/>
</dbReference>
<sequence length="1858" mass="192333">MNFDTMPFDTTSETDLYSSNDSSPQPSGTSADAADPERIVSAQAVTATTPALTTRLIAANDRVVIDHPASIDVDTLDANTGFTFSGRSLTDLAGYSVSWAGDVNGDGIDDFLIGAPLAINSSYIEGLAEGQTPSAVWQTGEAYVIFGSADGLPENLSVEDLDGTNGIILSGAAYGDQFGYAVAYAGDINGDGIGDVVIGAPKDNNGVYSDTGSIKIVYGTENGFVDATYTAIDGAESLTYYGSSSGSEIGNELRYIGEDYYSQHLQFVIGVGTSSFMFYGEEELVAEDGLTLSELYQAGGGTGALTNMYLWRTSYPKTGDFNGDGIDDEIATAAGTVYVRYGTIDGSTVSYSEIDGTNGVVISGYDRNNYQIGSTTSYNPNSFATFIGDVNGDGLDDILMGDPEAGEAYVVYGRLDHARPDAVTTIDAASLLANDTLPEGAAARIYAVSATSVNGAALTLNPDGTISYDPSDAAAFEALGKGETLSDSFTYYVTDGLGGQDSATVTILVSGLNDAPEAQAVSETVSEDGPQITIAPTYSDPDASDELTVSIDTSATLGTVSDKGDGTFLYDPNGQFEHLQEGETATDTFTYTVTDPWGESTTETVTITIEGRHDNSAPVAADVVLGSATAGISEDEVAKIDQTLLTANDTDADGDALTLTRVSPTSTLGATVTLNSDGTIFYDPTKAQALQALAVGETVSDTFTYTIADGNGGTDTATVKLTVSGRNDAPEAQSGTVVLGEDDAAVVVTANFTDADASDSHSFSLMDKDVAGALSNNGDGTFTYDLKGQFESLGQGETAQEKFAYTVTDKSGASSTASITVTVVGKNDAPVAEAISGSVDEGGVSIVLSAAYSDVDTSDTHSFTIDTTGTIGSVTKNGDGTFSYDPNGRFEHLAAGETATDSFNYTVTDSYGMKTTETATITVVGQNDVPEAEAVSVTVEEDGPGVLIVPTYSDADATDTLTVSIDTTGTAGLVTQNGDGTFTYDPNGAFESLLDGETATDSFTYTVTDSAGASATETVTVTINGAGTQTPPEAVADVIDLAGIAASLQVTEIYGESSEPEVAGLPNGGFVVVWNSYDFDDSAAGGDLQARIHAADGTPLGEAFSVASNTSGDQLAASVTTLVDGRFVVVWQTTDGSDDPSDTGVKARIFEADGTPVGPEFLVNTDTDNQQQNGKVTALANGGFVVTWESYYDSEGSAEWDIKGQIYDAAGTAVGSEFPVNAETDDIQMFSDVAALPDGGFVAVWQSAEGTAFAEDTAIKAQVFNADGTATGSEILVNSTSDHYSQSPAITVLANGNFVVTWAMSEPVGDISYYGVVARMFSPEGTALTDEFLVNENTVYSQENSKITALADGGFVVTWTSYDEVDGSLSGIRAMVYDAEGNPAGEELLVNAESYSWHEVSSIASLEDGGFVITWATFDWRGESGESGIRARVFNADGSPRNTFDPDTVLSFSTESLLANDFDADGDVLSVVAVSATSSLGAQVTLEADGTISYDPSVSEILQAMGDGGAFEDTFEYTVSDGNGGFDQATVTVILNPVNDAPDAADDFYSVDEDGTLSVAAEGVLDNDADVDGDELTVSLVTDVANGTLTLNPDGSFSYTPDADFNGADSFIYEVTDGNGGVDRATVAITVDPVNDTPVFTTFGPFDVVENSTAAGSVSATDVDSENLVYAIAGGADADLFEIAADGSLSFKAAPDYEAPGDSDGDNVYEIEVSVSDGELTDSRQVLVSVTDMDEGPSFNEITGTSASDYLIGTDEADAIRSSAGSYDRMRGGAGADQFIFGDETLNGTRERDVILDYEVGIDEIVLEAGAASISSIQSSSGGAVILLDGDYDAIYVRGDGVTADNLTIVNDDGMNII</sequence>
<dbReference type="CDD" id="cd11304">
    <property type="entry name" value="Cadherin_repeat"/>
    <property type="match status" value="1"/>
</dbReference>
<dbReference type="InterPro" id="IPR002126">
    <property type="entry name" value="Cadherin-like_dom"/>
</dbReference>
<dbReference type="SMART" id="SM00112">
    <property type="entry name" value="CA"/>
    <property type="match status" value="2"/>
</dbReference>
<dbReference type="Pfam" id="PF17963">
    <property type="entry name" value="Big_9"/>
    <property type="match status" value="5"/>
</dbReference>
<feature type="compositionally biased region" description="Polar residues" evidence="5">
    <location>
        <begin position="8"/>
        <end position="30"/>
    </location>
</feature>
<organism evidence="7 8">
    <name type="scientific">Roseibium aggregatum</name>
    <dbReference type="NCBI Taxonomy" id="187304"/>
    <lineage>
        <taxon>Bacteria</taxon>
        <taxon>Pseudomonadati</taxon>
        <taxon>Pseudomonadota</taxon>
        <taxon>Alphaproteobacteria</taxon>
        <taxon>Hyphomicrobiales</taxon>
        <taxon>Stappiaceae</taxon>
        <taxon>Roseibium</taxon>
    </lineage>
</organism>
<dbReference type="PANTHER" id="PTHR23221:SF7">
    <property type="entry name" value="PHOSPHATIDYLINOSITOL-GLYCAN-SPECIFIC PHOSPHOLIPASE D"/>
    <property type="match status" value="1"/>
</dbReference>
<keyword evidence="2" id="KW-0677">Repeat</keyword>
<dbReference type="NCBIfam" id="NF012211">
    <property type="entry name" value="tand_rpt_95"/>
    <property type="match status" value="8"/>
</dbReference>
<evidence type="ECO:0000256" key="5">
    <source>
        <dbReference type="SAM" id="MobiDB-lite"/>
    </source>
</evidence>
<comment type="caution">
    <text evidence="7">The sequence shown here is derived from an EMBL/GenBank/DDBJ whole genome shotgun (WGS) entry which is preliminary data.</text>
</comment>
<feature type="domain" description="Cadherin" evidence="6">
    <location>
        <begin position="1640"/>
        <end position="1739"/>
    </location>
</feature>
<evidence type="ECO:0000256" key="2">
    <source>
        <dbReference type="ARBA" id="ARBA00022737"/>
    </source>
</evidence>
<keyword evidence="3" id="KW-0378">Hydrolase</keyword>
<dbReference type="RefSeq" id="WP_207142820.1">
    <property type="nucleotide sequence ID" value="NZ_JAEKJZ010000005.1"/>
</dbReference>
<proteinExistence type="predicted"/>
<dbReference type="Pfam" id="PF17892">
    <property type="entry name" value="Cadherin_5"/>
    <property type="match status" value="1"/>
</dbReference>
<dbReference type="InterPro" id="IPR041690">
    <property type="entry name" value="Cadherin_5"/>
</dbReference>
<dbReference type="GO" id="GO:0007156">
    <property type="term" value="P:homophilic cell adhesion via plasma membrane adhesion molecules"/>
    <property type="evidence" value="ECO:0007669"/>
    <property type="project" value="InterPro"/>
</dbReference>
<dbReference type="GO" id="GO:0016020">
    <property type="term" value="C:membrane"/>
    <property type="evidence" value="ECO:0007669"/>
    <property type="project" value="InterPro"/>
</dbReference>
<evidence type="ECO:0000256" key="1">
    <source>
        <dbReference type="ARBA" id="ARBA00022729"/>
    </source>
</evidence>
<evidence type="ECO:0000259" key="6">
    <source>
        <dbReference type="PROSITE" id="PS50268"/>
    </source>
</evidence>
<dbReference type="NCBIfam" id="TIGR01965">
    <property type="entry name" value="VCBS_repeat"/>
    <property type="match status" value="7"/>
</dbReference>
<dbReference type="Gene3D" id="2.130.10.130">
    <property type="entry name" value="Integrin alpha, N-terminal"/>
    <property type="match status" value="2"/>
</dbReference>
<feature type="region of interest" description="Disordered" evidence="5">
    <location>
        <begin position="1"/>
        <end position="35"/>
    </location>
</feature>
<dbReference type="GO" id="GO:0016787">
    <property type="term" value="F:hydrolase activity"/>
    <property type="evidence" value="ECO:0007669"/>
    <property type="project" value="UniProtKB-KW"/>
</dbReference>
<dbReference type="PROSITE" id="PS50268">
    <property type="entry name" value="CADHERIN_2"/>
    <property type="match status" value="1"/>
</dbReference>
<evidence type="ECO:0000256" key="4">
    <source>
        <dbReference type="ARBA" id="ARBA00023180"/>
    </source>
</evidence>
<dbReference type="SMART" id="SM00191">
    <property type="entry name" value="Int_alpha"/>
    <property type="match status" value="3"/>
</dbReference>
<dbReference type="EMBL" id="JAEKJZ010000005">
    <property type="protein sequence ID" value="MBN9672984.1"/>
    <property type="molecule type" value="Genomic_DNA"/>
</dbReference>
<dbReference type="PROSITE" id="PS51470">
    <property type="entry name" value="FG_GAP"/>
    <property type="match status" value="1"/>
</dbReference>
<dbReference type="InterPro" id="IPR010221">
    <property type="entry name" value="VCBS_dom"/>
</dbReference>
<dbReference type="InterPro" id="IPR011049">
    <property type="entry name" value="Serralysin-like_metalloprot_C"/>
</dbReference>
<dbReference type="Gene3D" id="2.60.40.60">
    <property type="entry name" value="Cadherins"/>
    <property type="match status" value="1"/>
</dbReference>
<keyword evidence="1" id="KW-0732">Signal</keyword>
<dbReference type="Pfam" id="PF01839">
    <property type="entry name" value="FG-GAP"/>
    <property type="match status" value="1"/>
</dbReference>
<dbReference type="PANTHER" id="PTHR23221">
    <property type="entry name" value="GLYCOSYLPHOSPHATIDYLINOSITOL PHOSPHOLIPASE D"/>
    <property type="match status" value="1"/>
</dbReference>
<evidence type="ECO:0000313" key="8">
    <source>
        <dbReference type="Proteomes" id="UP000664096"/>
    </source>
</evidence>
<dbReference type="InterPro" id="IPR015919">
    <property type="entry name" value="Cadherin-like_sf"/>
</dbReference>